<dbReference type="InterPro" id="IPR027417">
    <property type="entry name" value="P-loop_NTPase"/>
</dbReference>
<dbReference type="RefSeq" id="WP_008780137.1">
    <property type="nucleotide sequence ID" value="NZ_CP103148.1"/>
</dbReference>
<evidence type="ECO:0008006" key="3">
    <source>
        <dbReference type="Google" id="ProtNLM"/>
    </source>
</evidence>
<dbReference type="AlphaFoldDB" id="A0A3R6JB89"/>
<dbReference type="EMBL" id="QSJN01000010">
    <property type="protein sequence ID" value="RHD72833.1"/>
    <property type="molecule type" value="Genomic_DNA"/>
</dbReference>
<gene>
    <name evidence="1" type="ORF">DW782_16200</name>
</gene>
<organism evidence="1 2">
    <name type="scientific">Parabacteroides distasonis</name>
    <dbReference type="NCBI Taxonomy" id="823"/>
    <lineage>
        <taxon>Bacteria</taxon>
        <taxon>Pseudomonadati</taxon>
        <taxon>Bacteroidota</taxon>
        <taxon>Bacteroidia</taxon>
        <taxon>Bacteroidales</taxon>
        <taxon>Tannerellaceae</taxon>
        <taxon>Parabacteroides</taxon>
    </lineage>
</organism>
<evidence type="ECO:0000313" key="1">
    <source>
        <dbReference type="EMBL" id="RHD72833.1"/>
    </source>
</evidence>
<sequence>MTNIIITKEYKYLGEYPLFKEDGLPVGYLIDKGKVGCGGTSIALEDGKDTIICVPFVSLIKNKMQKYNTDGKVNVLGVYEGVTTYEIREYLNTKEGAKKIMCTYDSLAKVAGVTGYNFFLLIDELHLLFIQYVFRNKAVRTVLDEYTKFKEWSFLTATPIEYDLMLEELKDIPTFKIDWEHKTEVKVNAVQCKYVGATVKKVINDFLEGKVFGNAHFFVNSVEFIATMIKNCNLTNENTRIIFSKNNETYKHTCQGVTNGETTDPVKKINFYTSTCFEGCDLFDTEGKIYIISESTKAQTLMDISTQVRQIVGRIRDTQYADSITHLYKATRYNTDLTYEEYKQVVLEEEQKAKSYTTKVNSDKEIKEGTKESIYHYIWKDEDTGEFVFDPNRMKLDIYNFKVLNHTYSLQVNLSTEYNKAGMAVGCSTDKTSDKLLKNDSARTTFKDAIEEYDSIMQRKEGMVFSLTDGDRLALLKKKYSYIKDAYELLGMEQIRELKYHTSHIQRLLISISEKMDNNAKVAKLLLTIPVFRIGEFIPSADIKDCLNSIYGTLGIKGKASIKDFEDYAKIKEARKRIDGKQVRGYIIQYIKIK</sequence>
<accession>A0A3R6JB89</accession>
<dbReference type="Gene3D" id="3.40.50.300">
    <property type="entry name" value="P-loop containing nucleotide triphosphate hydrolases"/>
    <property type="match status" value="1"/>
</dbReference>
<proteinExistence type="predicted"/>
<dbReference type="Proteomes" id="UP000284660">
    <property type="component" value="Unassembled WGS sequence"/>
</dbReference>
<evidence type="ECO:0000313" key="2">
    <source>
        <dbReference type="Proteomes" id="UP000284660"/>
    </source>
</evidence>
<name>A0A3R6JB89_PARDI</name>
<dbReference type="SUPFAM" id="SSF52540">
    <property type="entry name" value="P-loop containing nucleoside triphosphate hydrolases"/>
    <property type="match status" value="1"/>
</dbReference>
<protein>
    <recommendedName>
        <fullName evidence="3">Helicase ATP-binding domain-containing protein</fullName>
    </recommendedName>
</protein>
<reference evidence="1 2" key="1">
    <citation type="submission" date="2018-08" db="EMBL/GenBank/DDBJ databases">
        <title>A genome reference for cultivated species of the human gut microbiota.</title>
        <authorList>
            <person name="Zou Y."/>
            <person name="Xue W."/>
            <person name="Luo G."/>
        </authorList>
    </citation>
    <scope>NUCLEOTIDE SEQUENCE [LARGE SCALE GENOMIC DNA]</scope>
    <source>
        <strain evidence="1 2">AM30-4</strain>
    </source>
</reference>
<comment type="caution">
    <text evidence="1">The sequence shown here is derived from an EMBL/GenBank/DDBJ whole genome shotgun (WGS) entry which is preliminary data.</text>
</comment>